<protein>
    <recommendedName>
        <fullName evidence="3">DivIVA domain-containing protein</fullName>
    </recommendedName>
</protein>
<proteinExistence type="predicted"/>
<gene>
    <name evidence="1" type="ORF">GCM10025778_26590</name>
</gene>
<dbReference type="Proteomes" id="UP001501257">
    <property type="component" value="Unassembled WGS sequence"/>
</dbReference>
<evidence type="ECO:0008006" key="3">
    <source>
        <dbReference type="Google" id="ProtNLM"/>
    </source>
</evidence>
<dbReference type="RefSeq" id="WP_345468578.1">
    <property type="nucleotide sequence ID" value="NZ_BAABLK010000035.1"/>
</dbReference>
<sequence length="118" mass="12592">MVYMLLVIAIVILGAAVFLGIGTTRTRASGTGRRFEAVADPIQGLVEPVASLPPVLLPEQPTSADVDSARFSLALRGYRCDQVDEVLDAISTEISRLREVIAEHANDPVISNTSISSE</sequence>
<reference evidence="2" key="1">
    <citation type="journal article" date="2019" name="Int. J. Syst. Evol. Microbiol.">
        <title>The Global Catalogue of Microorganisms (GCM) 10K type strain sequencing project: providing services to taxonomists for standard genome sequencing and annotation.</title>
        <authorList>
            <consortium name="The Broad Institute Genomics Platform"/>
            <consortium name="The Broad Institute Genome Sequencing Center for Infectious Disease"/>
            <person name="Wu L."/>
            <person name="Ma J."/>
        </authorList>
    </citation>
    <scope>NUCLEOTIDE SEQUENCE [LARGE SCALE GENOMIC DNA]</scope>
    <source>
        <strain evidence="2">JCM 18952</strain>
    </source>
</reference>
<evidence type="ECO:0000313" key="1">
    <source>
        <dbReference type="EMBL" id="GAA5228126.1"/>
    </source>
</evidence>
<dbReference type="InterPro" id="IPR019933">
    <property type="entry name" value="DivIVA_domain"/>
</dbReference>
<accession>A0ABP9TN54</accession>
<dbReference type="EMBL" id="BAABLK010000035">
    <property type="protein sequence ID" value="GAA5228126.1"/>
    <property type="molecule type" value="Genomic_DNA"/>
</dbReference>
<evidence type="ECO:0000313" key="2">
    <source>
        <dbReference type="Proteomes" id="UP001501257"/>
    </source>
</evidence>
<dbReference type="Gene3D" id="6.10.250.660">
    <property type="match status" value="1"/>
</dbReference>
<name>A0ABP9TN54_9MICC</name>
<comment type="caution">
    <text evidence="1">The sequence shown here is derived from an EMBL/GenBank/DDBJ whole genome shotgun (WGS) entry which is preliminary data.</text>
</comment>
<keyword evidence="2" id="KW-1185">Reference proteome</keyword>
<dbReference type="NCBIfam" id="TIGR03544">
    <property type="entry name" value="DivI1A_domain"/>
    <property type="match status" value="1"/>
</dbReference>
<organism evidence="1 2">
    <name type="scientific">Paeniglutamicibacter antarcticus</name>
    <dbReference type="NCBI Taxonomy" id="494023"/>
    <lineage>
        <taxon>Bacteria</taxon>
        <taxon>Bacillati</taxon>
        <taxon>Actinomycetota</taxon>
        <taxon>Actinomycetes</taxon>
        <taxon>Micrococcales</taxon>
        <taxon>Micrococcaceae</taxon>
        <taxon>Paeniglutamicibacter</taxon>
    </lineage>
</organism>